<feature type="compositionally biased region" description="Basic and acidic residues" evidence="1">
    <location>
        <begin position="345"/>
        <end position="359"/>
    </location>
</feature>
<feature type="region of interest" description="Disordered" evidence="1">
    <location>
        <begin position="109"/>
        <end position="147"/>
    </location>
</feature>
<feature type="compositionally biased region" description="Polar residues" evidence="1">
    <location>
        <begin position="697"/>
        <end position="714"/>
    </location>
</feature>
<accession>A0A1W2TFK3</accession>
<proteinExistence type="predicted"/>
<dbReference type="OMA" id="QMSFRSI"/>
<feature type="compositionally biased region" description="Low complexity" evidence="1">
    <location>
        <begin position="662"/>
        <end position="674"/>
    </location>
</feature>
<reference evidence="2" key="1">
    <citation type="submission" date="2016-03" db="EMBL/GenBank/DDBJ databases">
        <title>Draft genome sequence of Rosellinia necatrix.</title>
        <authorList>
            <person name="Kanematsu S."/>
        </authorList>
    </citation>
    <scope>NUCLEOTIDE SEQUENCE [LARGE SCALE GENOMIC DNA]</scope>
    <source>
        <strain evidence="2">W97</strain>
    </source>
</reference>
<feature type="region of interest" description="Disordered" evidence="1">
    <location>
        <begin position="653"/>
        <end position="942"/>
    </location>
</feature>
<gene>
    <name evidence="2" type="ORF">SAMD00023353_2100190</name>
</gene>
<feature type="compositionally biased region" description="Acidic residues" evidence="1">
    <location>
        <begin position="877"/>
        <end position="889"/>
    </location>
</feature>
<feature type="compositionally biased region" description="Polar residues" evidence="1">
    <location>
        <begin position="125"/>
        <end position="147"/>
    </location>
</feature>
<feature type="region of interest" description="Disordered" evidence="1">
    <location>
        <begin position="185"/>
        <end position="279"/>
    </location>
</feature>
<protein>
    <submittedName>
        <fullName evidence="2">Uncharacterized protein</fullName>
    </submittedName>
</protein>
<dbReference type="EMBL" id="DF977466">
    <property type="protein sequence ID" value="GAP86847.2"/>
    <property type="molecule type" value="Genomic_DNA"/>
</dbReference>
<feature type="compositionally biased region" description="Low complexity" evidence="1">
    <location>
        <begin position="748"/>
        <end position="761"/>
    </location>
</feature>
<dbReference type="OrthoDB" id="5244050at2759"/>
<feature type="region of interest" description="Disordered" evidence="1">
    <location>
        <begin position="579"/>
        <end position="598"/>
    </location>
</feature>
<feature type="compositionally biased region" description="Basic and acidic residues" evidence="1">
    <location>
        <begin position="717"/>
        <end position="733"/>
    </location>
</feature>
<dbReference type="STRING" id="77044.A0A1W2TFK3"/>
<feature type="compositionally biased region" description="Polar residues" evidence="1">
    <location>
        <begin position="232"/>
        <end position="253"/>
    </location>
</feature>
<evidence type="ECO:0000256" key="1">
    <source>
        <dbReference type="SAM" id="MobiDB-lite"/>
    </source>
</evidence>
<feature type="region of interest" description="Disordered" evidence="1">
    <location>
        <begin position="444"/>
        <end position="467"/>
    </location>
</feature>
<evidence type="ECO:0000313" key="3">
    <source>
        <dbReference type="Proteomes" id="UP000054516"/>
    </source>
</evidence>
<feature type="compositionally biased region" description="Polar residues" evidence="1">
    <location>
        <begin position="260"/>
        <end position="279"/>
    </location>
</feature>
<feature type="compositionally biased region" description="Low complexity" evidence="1">
    <location>
        <begin position="811"/>
        <end position="828"/>
    </location>
</feature>
<dbReference type="AlphaFoldDB" id="A0A1W2TFK3"/>
<dbReference type="Proteomes" id="UP000054516">
    <property type="component" value="Unassembled WGS sequence"/>
</dbReference>
<keyword evidence="3" id="KW-1185">Reference proteome</keyword>
<name>A0A1W2TFK3_ROSNE</name>
<feature type="compositionally biased region" description="Polar residues" evidence="1">
    <location>
        <begin position="579"/>
        <end position="589"/>
    </location>
</feature>
<feature type="compositionally biased region" description="Basic and acidic residues" evidence="1">
    <location>
        <begin position="203"/>
        <end position="220"/>
    </location>
</feature>
<feature type="region of interest" description="Disordered" evidence="1">
    <location>
        <begin position="481"/>
        <end position="507"/>
    </location>
</feature>
<sequence length="970" mass="104815">MGGGLKSKFKFPLPGRLKKKQQVPTVSITGPISKAQRVLGADGINIGSSRLAVDAARSWETASAAGISISISEDSESQVTRDPGLDREDGRRTLWEEESAIIPRDIRSEHGSGQRRLKPMRSAATVGNESRDNITSASTRGRPLSSSTIETHYDSARMPLAISQQTSNSAMAKGLPAKLNELLDMDGTLAGPQPGRKDKKKPARLDLSRLRSKGSKDRNRNGPNGEPMPTNFVLTSPSLMSQTQGSPMLSSSRGSRKLTKQQPTRPHSPQSPSAKGTTETAGLHQLYHHYEQMSFQDDILEEEVSEGYAVAGAEHDLDNPRPVSTFTHSLVALPSAPAPQGQEAGWERHSHDSSHDSRTAPEAVDSPGGLRVHLGSRKDYAGSVSSRHTRTSKASPSCKSLMESDRLQNSVLSLSDSSDDEAMEAAPSAPAFRRQSAALEVVAENPNPSRSQQSANHLHGPVNRGKFMPSLNQVEEHLAVKHVSSAQPSRSPSNNTMRSSSSSMYTLTPARLSPSALDSRLSSDTLDALSPTHLSGYGIQQARAVAFVPLASTVEAASKVSISEGAHHANRVLLRQNSNATRGSHSSDQPTPPLSPNSVEFYVRSRDSLQRDVAASGSSEAHNARLMAVTRQEEMLLAALRQKRAKMREIISEVEEDENSRSGHSSPGSFGSFGKPKTASSRNAAKPVAVPERHAKPTSTGRPNKSFSLPTGSSGRIIREPAERNRMDEESRGVDVPSTASRTDGTERTSMSVTESTMSTSLDSRNEQIPLYLDQRTDSTHTADSSVDFSDDYMEDSDGEELVVNERRTSRMQSRRSSASGASRGQGADSAKNRRESGNYSNQYRKDSLPMNALKPPARGHRLQNVPEAEPQPGFNEDIDADDSEEDGIDAFPQPPMPPPSWPLPPRPGNPPAKPPGPLASRGHLHPSSAMHEPRIRHLRNNRSLVRLSASATARFEAGVSPQPSPELLR</sequence>
<feature type="compositionally biased region" description="Acidic residues" evidence="1">
    <location>
        <begin position="789"/>
        <end position="803"/>
    </location>
</feature>
<evidence type="ECO:0000313" key="2">
    <source>
        <dbReference type="EMBL" id="GAP86847.2"/>
    </source>
</evidence>
<feature type="compositionally biased region" description="Low complexity" evidence="1">
    <location>
        <begin position="488"/>
        <end position="504"/>
    </location>
</feature>
<organism evidence="2">
    <name type="scientific">Rosellinia necatrix</name>
    <name type="common">White root-rot fungus</name>
    <dbReference type="NCBI Taxonomy" id="77044"/>
    <lineage>
        <taxon>Eukaryota</taxon>
        <taxon>Fungi</taxon>
        <taxon>Dikarya</taxon>
        <taxon>Ascomycota</taxon>
        <taxon>Pezizomycotina</taxon>
        <taxon>Sordariomycetes</taxon>
        <taxon>Xylariomycetidae</taxon>
        <taxon>Xylariales</taxon>
        <taxon>Xylariaceae</taxon>
        <taxon>Rosellinia</taxon>
    </lineage>
</organism>
<feature type="compositionally biased region" description="Pro residues" evidence="1">
    <location>
        <begin position="893"/>
        <end position="918"/>
    </location>
</feature>
<feature type="compositionally biased region" description="Polar residues" evidence="1">
    <location>
        <begin position="446"/>
        <end position="456"/>
    </location>
</feature>
<feature type="region of interest" description="Disordered" evidence="1">
    <location>
        <begin position="335"/>
        <end position="406"/>
    </location>
</feature>
<feature type="region of interest" description="Disordered" evidence="1">
    <location>
        <begin position="414"/>
        <end position="433"/>
    </location>
</feature>